<evidence type="ECO:0000256" key="4">
    <source>
        <dbReference type="PROSITE-ProRule" id="PRU00175"/>
    </source>
</evidence>
<gene>
    <name evidence="6" type="ORF">KY290_006939</name>
</gene>
<evidence type="ECO:0000259" key="5">
    <source>
        <dbReference type="PROSITE" id="PS50089"/>
    </source>
</evidence>
<comment type="caution">
    <text evidence="6">The sequence shown here is derived from an EMBL/GenBank/DDBJ whole genome shotgun (WGS) entry which is preliminary data.</text>
</comment>
<dbReference type="PROSITE" id="PS50089">
    <property type="entry name" value="ZF_RING_2"/>
    <property type="match status" value="1"/>
</dbReference>
<keyword evidence="1" id="KW-0479">Metal-binding</keyword>
<protein>
    <recommendedName>
        <fullName evidence="5">RING-type domain-containing protein</fullName>
    </recommendedName>
</protein>
<dbReference type="SUPFAM" id="SSF57850">
    <property type="entry name" value="RING/U-box"/>
    <property type="match status" value="1"/>
</dbReference>
<dbReference type="EMBL" id="JAIVGD010000003">
    <property type="protein sequence ID" value="KAH0775528.1"/>
    <property type="molecule type" value="Genomic_DNA"/>
</dbReference>
<dbReference type="PANTHER" id="PTHR37393:SF1">
    <property type="entry name" value="AT-RICH INTERACTIVE DOMAIN-CONTAINING PROTEIN 1A-LIKE"/>
    <property type="match status" value="1"/>
</dbReference>
<keyword evidence="7" id="KW-1185">Reference proteome</keyword>
<dbReference type="PROSITE" id="PS00518">
    <property type="entry name" value="ZF_RING_1"/>
    <property type="match status" value="1"/>
</dbReference>
<name>A0ABQ7W625_SOLTU</name>
<evidence type="ECO:0000256" key="3">
    <source>
        <dbReference type="ARBA" id="ARBA00022833"/>
    </source>
</evidence>
<dbReference type="PANTHER" id="PTHR37393">
    <property type="entry name" value="AT-RICH INTERACTIVE DOMAIN-CONTAINING PROTEIN 1A-LIKE"/>
    <property type="match status" value="1"/>
</dbReference>
<evidence type="ECO:0000256" key="2">
    <source>
        <dbReference type="ARBA" id="ARBA00022771"/>
    </source>
</evidence>
<evidence type="ECO:0000313" key="7">
    <source>
        <dbReference type="Proteomes" id="UP000826656"/>
    </source>
</evidence>
<dbReference type="Gene3D" id="3.30.40.10">
    <property type="entry name" value="Zinc/RING finger domain, C3HC4 (zinc finger)"/>
    <property type="match status" value="1"/>
</dbReference>
<proteinExistence type="predicted"/>
<accession>A0ABQ7W625</accession>
<feature type="domain" description="RING-type" evidence="5">
    <location>
        <begin position="20"/>
        <end position="59"/>
    </location>
</feature>
<dbReference type="SMART" id="SM00184">
    <property type="entry name" value="RING"/>
    <property type="match status" value="1"/>
</dbReference>
<dbReference type="InterPro" id="IPR001841">
    <property type="entry name" value="Znf_RING"/>
</dbReference>
<evidence type="ECO:0000313" key="6">
    <source>
        <dbReference type="EMBL" id="KAH0775528.1"/>
    </source>
</evidence>
<dbReference type="InterPro" id="IPR017907">
    <property type="entry name" value="Znf_RING_CS"/>
</dbReference>
<sequence length="160" mass="17815">MGFDIECIIDIHTYPGEYFCPVCRTLVFPNEAVQSQCTHLYCKPCLAHVANWSRSCPYDGYLVTEADSKALIESDKTLAESIGRVKVRISITEVDAHGKVPCLIALLLCLMDKIPISKQMPALRLLLLLQLVCLLQSSDISNIINNMLDMSLINSKLISN</sequence>
<evidence type="ECO:0000256" key="1">
    <source>
        <dbReference type="ARBA" id="ARBA00022723"/>
    </source>
</evidence>
<keyword evidence="3" id="KW-0862">Zinc</keyword>
<dbReference type="Proteomes" id="UP000826656">
    <property type="component" value="Unassembled WGS sequence"/>
</dbReference>
<dbReference type="InterPro" id="IPR013083">
    <property type="entry name" value="Znf_RING/FYVE/PHD"/>
</dbReference>
<reference evidence="6 7" key="1">
    <citation type="journal article" date="2021" name="bioRxiv">
        <title>Chromosome-scale and haplotype-resolved genome assembly of a tetraploid potato cultivar.</title>
        <authorList>
            <person name="Sun H."/>
            <person name="Jiao W.-B."/>
            <person name="Krause K."/>
            <person name="Campoy J.A."/>
            <person name="Goel M."/>
            <person name="Folz-Donahue K."/>
            <person name="Kukat C."/>
            <person name="Huettel B."/>
            <person name="Schneeberger K."/>
        </authorList>
    </citation>
    <scope>NUCLEOTIDE SEQUENCE [LARGE SCALE GENOMIC DNA]</scope>
    <source>
        <strain evidence="6">SolTubOtavaFocal</strain>
        <tissue evidence="6">Leaves</tissue>
    </source>
</reference>
<keyword evidence="2 4" id="KW-0863">Zinc-finger</keyword>
<organism evidence="6 7">
    <name type="scientific">Solanum tuberosum</name>
    <name type="common">Potato</name>
    <dbReference type="NCBI Taxonomy" id="4113"/>
    <lineage>
        <taxon>Eukaryota</taxon>
        <taxon>Viridiplantae</taxon>
        <taxon>Streptophyta</taxon>
        <taxon>Embryophyta</taxon>
        <taxon>Tracheophyta</taxon>
        <taxon>Spermatophyta</taxon>
        <taxon>Magnoliopsida</taxon>
        <taxon>eudicotyledons</taxon>
        <taxon>Gunneridae</taxon>
        <taxon>Pentapetalae</taxon>
        <taxon>asterids</taxon>
        <taxon>lamiids</taxon>
        <taxon>Solanales</taxon>
        <taxon>Solanaceae</taxon>
        <taxon>Solanoideae</taxon>
        <taxon>Solaneae</taxon>
        <taxon>Solanum</taxon>
    </lineage>
</organism>